<sequence>MMNFRKIAAASAGRLLLRYFTENTPEPIHPAPVDAAGRTLEEGGRLTAYYTGRDSRAAWRPDMPAILARAIGIDPSQMPRDTEMARLFEARRADNGEAWSAHPRKLSGVDLVFSPDKSVTLAAEFAPTPAESALIWNAIDRAADRAMRYVAHEVGWARRGKGGEDGADPGAVGWVTFRHHTARPTLQVQDGADGQTYLFDAPVAGDPHAHIHNFLMNIVATADGRIGSLDLRALTDNRIKEFGAYFQAVLADELRRLGIQVGYNENEQAVVIESVPGDIGRAFSKRDRQILHKARTFAERQGLSWDDLSAERKLDIVEEASAEGRLGKMKADERRLWREQAEALGWKHESVIGETTHAKRTDEERFEQAYHFAARHLAEEFRTAAVIDHEKLGVHAARGLIGAGIAGGPADIKQVVELIETRGIRIGGEHVSLVVGVFDDKLRVSNTRQIRIEERLQSLAHATARDRSGALGSSDLRRAMDRSQVKFSADQKAAIFALGQGGRLTLLTGAAGVGKTTILEPVVAAWKADTRFDPKGREVIGTALAWRQADALRDPGIDRAYALSPLLAMIERGDITVSRNTVLVIDEVSQVGPRPLLKLLELQARTGMTIKMLGDREQAQAIEAGDSIELLRRALPPEALPVLLSTVRQATQRGREIAALFREGKAADALTMKRSDGHARLLGGDRDQVVGQIADLYIERRDILAASGSKRGITISAPTNEDAADISQAIRARLKQRGEIAANETLHKAIDQNGREYDLALATGDRVRLYRRTWGHSGGREQQVGNNGDVVEVLSQSDSGLRVRTAKGGVADIDWRRLADKETGRILLGLGHALTIDAAQGLTSDEHINALPRGTSAVTGFTSYVAESRARGTTWTLISEGALHEAERHRQAVGEATPITHDTLWARAAADMSEKPYKALGIDLLNAARHDRERAIDAFIGAHHAMEAATLADPGWGKKAAQRTRALAVNEQLSRHLPSLDTAIRENAKVLRDTEQFTVVQHHLRTVRAEAEVARMRLAGVVPAPAPSRSPSSSPSP</sequence>
<evidence type="ECO:0000313" key="3">
    <source>
        <dbReference type="Proteomes" id="UP000239724"/>
    </source>
</evidence>
<dbReference type="Pfam" id="PF13604">
    <property type="entry name" value="AAA_30"/>
    <property type="match status" value="1"/>
</dbReference>
<comment type="caution">
    <text evidence="2">The sequence shown here is derived from an EMBL/GenBank/DDBJ whole genome shotgun (WGS) entry which is preliminary data.</text>
</comment>
<protein>
    <submittedName>
        <fullName evidence="2">Conjugal transfer protein TraA</fullName>
    </submittedName>
</protein>
<gene>
    <name evidence="2" type="ORF">CCS01_12290</name>
</gene>
<dbReference type="InterPro" id="IPR027417">
    <property type="entry name" value="P-loop_NTPase"/>
</dbReference>
<dbReference type="Gene3D" id="2.30.30.940">
    <property type="match status" value="1"/>
</dbReference>
<dbReference type="Proteomes" id="UP000239724">
    <property type="component" value="Unassembled WGS sequence"/>
</dbReference>
<dbReference type="Pfam" id="PF08751">
    <property type="entry name" value="TrwC"/>
    <property type="match status" value="1"/>
</dbReference>
<reference evidence="2 3" key="1">
    <citation type="journal article" date="2018" name="Arch. Microbiol.">
        <title>New insights into the metabolic potential of the phototrophic purple bacterium Rhodopila globiformis DSM 161(T) from its draft genome sequence and evidence for a vanadium-dependent nitrogenase.</title>
        <authorList>
            <person name="Imhoff J.F."/>
            <person name="Rahn T."/>
            <person name="Kunzel S."/>
            <person name="Neulinger S.C."/>
        </authorList>
    </citation>
    <scope>NUCLEOTIDE SEQUENCE [LARGE SCALE GENOMIC DNA]</scope>
    <source>
        <strain evidence="2 3">DSM 161</strain>
    </source>
</reference>
<accession>A0A2S6NHS4</accession>
<dbReference type="NCBIfam" id="NF041492">
    <property type="entry name" value="MobF"/>
    <property type="match status" value="1"/>
</dbReference>
<dbReference type="SUPFAM" id="SSF52540">
    <property type="entry name" value="P-loop containing nucleoside triphosphate hydrolases"/>
    <property type="match status" value="2"/>
</dbReference>
<dbReference type="EMBL" id="NHRY01000128">
    <property type="protein sequence ID" value="PPQ34153.1"/>
    <property type="molecule type" value="Genomic_DNA"/>
</dbReference>
<evidence type="ECO:0000313" key="2">
    <source>
        <dbReference type="EMBL" id="PPQ34153.1"/>
    </source>
</evidence>
<organism evidence="2 3">
    <name type="scientific">Rhodopila globiformis</name>
    <name type="common">Rhodopseudomonas globiformis</name>
    <dbReference type="NCBI Taxonomy" id="1071"/>
    <lineage>
        <taxon>Bacteria</taxon>
        <taxon>Pseudomonadati</taxon>
        <taxon>Pseudomonadota</taxon>
        <taxon>Alphaproteobacteria</taxon>
        <taxon>Acetobacterales</taxon>
        <taxon>Acetobacteraceae</taxon>
        <taxon>Rhodopila</taxon>
    </lineage>
</organism>
<proteinExistence type="predicted"/>
<dbReference type="AlphaFoldDB" id="A0A2S6NHS4"/>
<evidence type="ECO:0000259" key="1">
    <source>
        <dbReference type="Pfam" id="PF08751"/>
    </source>
</evidence>
<dbReference type="OrthoDB" id="1826980at2"/>
<dbReference type="Gene3D" id="3.40.50.300">
    <property type="entry name" value="P-loop containing nucleotide triphosphate hydrolases"/>
    <property type="match status" value="2"/>
</dbReference>
<dbReference type="InterPro" id="IPR014862">
    <property type="entry name" value="TrwC"/>
</dbReference>
<name>A0A2S6NHS4_RHOGL</name>
<dbReference type="SUPFAM" id="SSF55464">
    <property type="entry name" value="Origin of replication-binding domain, RBD-like"/>
    <property type="match status" value="1"/>
</dbReference>
<keyword evidence="3" id="KW-1185">Reference proteome</keyword>
<feature type="domain" description="TrwC relaxase" evidence="1">
    <location>
        <begin position="44"/>
        <end position="343"/>
    </location>
</feature>